<keyword evidence="3" id="KW-0732">Signal</keyword>
<keyword evidence="2" id="KW-1133">Transmembrane helix</keyword>
<evidence type="ECO:0000256" key="1">
    <source>
        <dbReference type="SAM" id="MobiDB-lite"/>
    </source>
</evidence>
<feature type="signal peptide" evidence="3">
    <location>
        <begin position="1"/>
        <end position="27"/>
    </location>
</feature>
<keyword evidence="5" id="KW-1185">Reference proteome</keyword>
<keyword evidence="2" id="KW-0472">Membrane</keyword>
<organism evidence="4 5">
    <name type="scientific">Actinokineospora alba</name>
    <dbReference type="NCBI Taxonomy" id="504798"/>
    <lineage>
        <taxon>Bacteria</taxon>
        <taxon>Bacillati</taxon>
        <taxon>Actinomycetota</taxon>
        <taxon>Actinomycetes</taxon>
        <taxon>Pseudonocardiales</taxon>
        <taxon>Pseudonocardiaceae</taxon>
        <taxon>Actinokineospora</taxon>
    </lineage>
</organism>
<dbReference type="Proteomes" id="UP000199651">
    <property type="component" value="Unassembled WGS sequence"/>
</dbReference>
<dbReference type="EMBL" id="FNJB01000003">
    <property type="protein sequence ID" value="SDO49187.1"/>
    <property type="molecule type" value="Genomic_DNA"/>
</dbReference>
<feature type="compositionally biased region" description="Low complexity" evidence="1">
    <location>
        <begin position="261"/>
        <end position="290"/>
    </location>
</feature>
<name>A0A1H0JZT3_9PSEU</name>
<feature type="region of interest" description="Disordered" evidence="1">
    <location>
        <begin position="213"/>
        <end position="290"/>
    </location>
</feature>
<dbReference type="AlphaFoldDB" id="A0A1H0JZT3"/>
<protein>
    <recommendedName>
        <fullName evidence="6">DNRLRE domain-containing protein</fullName>
    </recommendedName>
</protein>
<reference evidence="5" key="1">
    <citation type="submission" date="2016-10" db="EMBL/GenBank/DDBJ databases">
        <authorList>
            <person name="Varghese N."/>
            <person name="Submissions S."/>
        </authorList>
    </citation>
    <scope>NUCLEOTIDE SEQUENCE [LARGE SCALE GENOMIC DNA]</scope>
    <source>
        <strain evidence="5">IBRC-M 10655</strain>
    </source>
</reference>
<gene>
    <name evidence="4" type="ORF">SAMN05192558_103280</name>
</gene>
<dbReference type="RefSeq" id="WP_091372039.1">
    <property type="nucleotide sequence ID" value="NZ_FNDV01000002.1"/>
</dbReference>
<keyword evidence="2" id="KW-0812">Transmembrane</keyword>
<evidence type="ECO:0000313" key="5">
    <source>
        <dbReference type="Proteomes" id="UP000199651"/>
    </source>
</evidence>
<sequence length="360" mass="35160">MSTRRRRAAVALIGGLAFLIVPGVSQAAAPEVAPGTLSGVSVVKTGWWWRVNETPDQPAAAPPAVAPPNAPNGSLPVAAAVGDPEKIFAIEFALDAEPGATVTSFVLALKQNGAPAANANQESAKIIACPVTEFWADGQAAPWKTQPLFDCGAPAAGTAGPGGVWTFDLTSMASTWLAPGSSAPPSVVLVEKVEAPATFQVAFDGPAANGVGAKLVSTPAPPTTSPSIPDSSTGGESAGSSGGTGGTGTGDLGGGGGGGVPADAGAVPDPGPVPAAAGEPVAAGPEAPAAAGQAQAARSAGKLPIFDNIPTAALFLIPVVLVAAYLMMLALGPAGEPTLTTVRRGVSRALETRRAAGGRL</sequence>
<evidence type="ECO:0000313" key="4">
    <source>
        <dbReference type="EMBL" id="SDO49187.1"/>
    </source>
</evidence>
<evidence type="ECO:0000256" key="2">
    <source>
        <dbReference type="SAM" id="Phobius"/>
    </source>
</evidence>
<feature type="compositionally biased region" description="Low complexity" evidence="1">
    <location>
        <begin position="225"/>
        <end position="235"/>
    </location>
</feature>
<feature type="compositionally biased region" description="Gly residues" evidence="1">
    <location>
        <begin position="236"/>
        <end position="260"/>
    </location>
</feature>
<proteinExistence type="predicted"/>
<evidence type="ECO:0000256" key="3">
    <source>
        <dbReference type="SAM" id="SignalP"/>
    </source>
</evidence>
<feature type="transmembrane region" description="Helical" evidence="2">
    <location>
        <begin position="312"/>
        <end position="334"/>
    </location>
</feature>
<accession>A0A1H0JZT3</accession>
<dbReference type="STRING" id="504798.SAMN05421871_102769"/>
<feature type="chain" id="PRO_5011650070" description="DNRLRE domain-containing protein" evidence="3">
    <location>
        <begin position="28"/>
        <end position="360"/>
    </location>
</feature>
<evidence type="ECO:0008006" key="6">
    <source>
        <dbReference type="Google" id="ProtNLM"/>
    </source>
</evidence>
<dbReference type="OrthoDB" id="5175186at2"/>